<dbReference type="AlphaFoldDB" id="A0A8J7PHH3"/>
<dbReference type="GO" id="GO:0008757">
    <property type="term" value="F:S-adenosylmethionine-dependent methyltransferase activity"/>
    <property type="evidence" value="ECO:0007669"/>
    <property type="project" value="InterPro"/>
</dbReference>
<keyword evidence="2" id="KW-0489">Methyltransferase</keyword>
<dbReference type="InterPro" id="IPR029063">
    <property type="entry name" value="SAM-dependent_MTases_sf"/>
</dbReference>
<sequence>MIESLKLTPFEFQQQSTSDFAAQHLKAKATILDVGAGSGQIAKNLCQKGFKVTALDRKFEDEAANLKTVKGLKLIEGDFLAVSELKEEKFDALLFSRVLHHLVPLRQTSARARSLLKEKGKIIIEDFSYERVDERTCAWLFPLAALLLDRYRLDRYRLNREEDKPGSRHAWLCPPRGGLSILDSNSPEVYVRQALEVWRRHHEEKHHIAPFEHIKSVLDDDYVVEMEARVPYLFRYLCDLLPDTTDGGIEAAKLAHWEAALAESGAIAPVGVRIVATLKG</sequence>
<dbReference type="InterPro" id="IPR013216">
    <property type="entry name" value="Methyltransf_11"/>
</dbReference>
<evidence type="ECO:0000313" key="2">
    <source>
        <dbReference type="EMBL" id="MBN8660333.1"/>
    </source>
</evidence>
<dbReference type="CDD" id="cd02440">
    <property type="entry name" value="AdoMet_MTases"/>
    <property type="match status" value="1"/>
</dbReference>
<evidence type="ECO:0000259" key="1">
    <source>
        <dbReference type="Pfam" id="PF08241"/>
    </source>
</evidence>
<keyword evidence="2" id="KW-0808">Transferase</keyword>
<evidence type="ECO:0000313" key="3">
    <source>
        <dbReference type="Proteomes" id="UP000664277"/>
    </source>
</evidence>
<feature type="domain" description="Methyltransferase type 11" evidence="1">
    <location>
        <begin position="32"/>
        <end position="124"/>
    </location>
</feature>
<organism evidence="2 3">
    <name type="scientific">Candidatus Obscuribacter phosphatis</name>
    <dbReference type="NCBI Taxonomy" id="1906157"/>
    <lineage>
        <taxon>Bacteria</taxon>
        <taxon>Bacillati</taxon>
        <taxon>Candidatus Melainabacteria</taxon>
        <taxon>Candidatus Obscuribacterales</taxon>
        <taxon>Candidatus Obscuribacteraceae</taxon>
        <taxon>Candidatus Obscuribacter</taxon>
    </lineage>
</organism>
<comment type="caution">
    <text evidence="2">The sequence shown here is derived from an EMBL/GenBank/DDBJ whole genome shotgun (WGS) entry which is preliminary data.</text>
</comment>
<dbReference type="PANTHER" id="PTHR43861">
    <property type="entry name" value="TRANS-ACONITATE 2-METHYLTRANSFERASE-RELATED"/>
    <property type="match status" value="1"/>
</dbReference>
<name>A0A8J7PHH3_9BACT</name>
<dbReference type="SUPFAM" id="SSF53335">
    <property type="entry name" value="S-adenosyl-L-methionine-dependent methyltransferases"/>
    <property type="match status" value="1"/>
</dbReference>
<dbReference type="GO" id="GO:0032259">
    <property type="term" value="P:methylation"/>
    <property type="evidence" value="ECO:0007669"/>
    <property type="project" value="UniProtKB-KW"/>
</dbReference>
<dbReference type="Gene3D" id="3.40.50.150">
    <property type="entry name" value="Vaccinia Virus protein VP39"/>
    <property type="match status" value="1"/>
</dbReference>
<accession>A0A8J7PHH3</accession>
<reference evidence="2" key="1">
    <citation type="submission" date="2021-02" db="EMBL/GenBank/DDBJ databases">
        <title>Genome-Resolved Metagenomics of a Microbial Community Performing Photosynthetic Biological Nutrient Removal.</title>
        <authorList>
            <person name="Mcdaniel E.A."/>
        </authorList>
    </citation>
    <scope>NUCLEOTIDE SEQUENCE</scope>
    <source>
        <strain evidence="2">UWPOB_OBS1</strain>
    </source>
</reference>
<protein>
    <submittedName>
        <fullName evidence="2">Class I SAM-dependent methyltransferase</fullName>
    </submittedName>
</protein>
<dbReference type="Pfam" id="PF08241">
    <property type="entry name" value="Methyltransf_11"/>
    <property type="match status" value="1"/>
</dbReference>
<dbReference type="EMBL" id="JAFLCK010000009">
    <property type="protein sequence ID" value="MBN8660333.1"/>
    <property type="molecule type" value="Genomic_DNA"/>
</dbReference>
<dbReference type="Proteomes" id="UP000664277">
    <property type="component" value="Unassembled WGS sequence"/>
</dbReference>
<proteinExistence type="predicted"/>
<gene>
    <name evidence="2" type="ORF">J0M35_08235</name>
</gene>